<evidence type="ECO:0000313" key="5">
    <source>
        <dbReference type="Proteomes" id="UP001164746"/>
    </source>
</evidence>
<evidence type="ECO:0000259" key="3">
    <source>
        <dbReference type="PROSITE" id="PS50835"/>
    </source>
</evidence>
<evidence type="ECO:0000256" key="1">
    <source>
        <dbReference type="ARBA" id="ARBA00022729"/>
    </source>
</evidence>
<evidence type="ECO:0000256" key="2">
    <source>
        <dbReference type="ARBA" id="ARBA00023157"/>
    </source>
</evidence>
<dbReference type="Proteomes" id="UP001164746">
    <property type="component" value="Chromosome 12"/>
</dbReference>
<keyword evidence="2" id="KW-1015">Disulfide bond</keyword>
<dbReference type="InterPro" id="IPR050958">
    <property type="entry name" value="Cell_Adh-Cytoskel_Orgn"/>
</dbReference>
<proteinExistence type="predicted"/>
<dbReference type="EMBL" id="CP111023">
    <property type="protein sequence ID" value="WAR20904.1"/>
    <property type="molecule type" value="Genomic_DNA"/>
</dbReference>
<dbReference type="SUPFAM" id="SSF48726">
    <property type="entry name" value="Immunoglobulin"/>
    <property type="match status" value="1"/>
</dbReference>
<dbReference type="InterPro" id="IPR036179">
    <property type="entry name" value="Ig-like_dom_sf"/>
</dbReference>
<keyword evidence="1" id="KW-0732">Signal</keyword>
<dbReference type="InterPro" id="IPR003598">
    <property type="entry name" value="Ig_sub2"/>
</dbReference>
<organism evidence="4 5">
    <name type="scientific">Mya arenaria</name>
    <name type="common">Soft-shell clam</name>
    <dbReference type="NCBI Taxonomy" id="6604"/>
    <lineage>
        <taxon>Eukaryota</taxon>
        <taxon>Metazoa</taxon>
        <taxon>Spiralia</taxon>
        <taxon>Lophotrochozoa</taxon>
        <taxon>Mollusca</taxon>
        <taxon>Bivalvia</taxon>
        <taxon>Autobranchia</taxon>
        <taxon>Heteroconchia</taxon>
        <taxon>Euheterodonta</taxon>
        <taxon>Imparidentia</taxon>
        <taxon>Neoheterodontei</taxon>
        <taxon>Myida</taxon>
        <taxon>Myoidea</taxon>
        <taxon>Myidae</taxon>
        <taxon>Mya</taxon>
    </lineage>
</organism>
<accession>A0ABY7FIB3</accession>
<dbReference type="CDD" id="cd00096">
    <property type="entry name" value="Ig"/>
    <property type="match status" value="1"/>
</dbReference>
<keyword evidence="5" id="KW-1185">Reference proteome</keyword>
<gene>
    <name evidence="4" type="ORF">MAR_014878</name>
</gene>
<dbReference type="SMART" id="SM00409">
    <property type="entry name" value="IG"/>
    <property type="match status" value="1"/>
</dbReference>
<reference evidence="4" key="1">
    <citation type="submission" date="2022-11" db="EMBL/GenBank/DDBJ databases">
        <title>Centuries of genome instability and evolution in soft-shell clam transmissible cancer (bioRxiv).</title>
        <authorList>
            <person name="Hart S.F.M."/>
            <person name="Yonemitsu M.A."/>
            <person name="Giersch R.M."/>
            <person name="Beal B.F."/>
            <person name="Arriagada G."/>
            <person name="Davis B.W."/>
            <person name="Ostrander E.A."/>
            <person name="Goff S.P."/>
            <person name="Metzger M.J."/>
        </authorList>
    </citation>
    <scope>NUCLEOTIDE SEQUENCE</scope>
    <source>
        <strain evidence="4">MELC-2E11</strain>
        <tissue evidence="4">Siphon/mantle</tissue>
    </source>
</reference>
<dbReference type="PROSITE" id="PS50835">
    <property type="entry name" value="IG_LIKE"/>
    <property type="match status" value="1"/>
</dbReference>
<dbReference type="InterPro" id="IPR007110">
    <property type="entry name" value="Ig-like_dom"/>
</dbReference>
<dbReference type="PANTHER" id="PTHR45080">
    <property type="entry name" value="CONTACTIN 5"/>
    <property type="match status" value="1"/>
</dbReference>
<evidence type="ECO:0000313" key="4">
    <source>
        <dbReference type="EMBL" id="WAR20904.1"/>
    </source>
</evidence>
<dbReference type="InterPro" id="IPR003599">
    <property type="entry name" value="Ig_sub"/>
</dbReference>
<dbReference type="Pfam" id="PF13927">
    <property type="entry name" value="Ig_3"/>
    <property type="match status" value="1"/>
</dbReference>
<dbReference type="InterPro" id="IPR013783">
    <property type="entry name" value="Ig-like_fold"/>
</dbReference>
<name>A0ABY7FIB3_MYAAR</name>
<feature type="domain" description="Ig-like" evidence="3">
    <location>
        <begin position="43"/>
        <end position="118"/>
    </location>
</feature>
<dbReference type="PANTHER" id="PTHR45080:SF8">
    <property type="entry name" value="IG-LIKE DOMAIN-CONTAINING PROTEIN"/>
    <property type="match status" value="1"/>
</dbReference>
<dbReference type="Gene3D" id="2.60.40.10">
    <property type="entry name" value="Immunoglobulins"/>
    <property type="match status" value="1"/>
</dbReference>
<sequence length="293" mass="32582">MADYSKLDKACTRNRSPATFTLYPAGLGFAVDYKCVVAATLFPSFGQAQMVEQEAMWTMTVYKLGGNVNITCLATGSPNPYFHWELVATGRVVAEGKNLVINHITKEMQGLYRCRARNLIPLYNHSIVGTNAYAVVDIDIYTPLNDDTDEKLDTARIVALTTARISKIIAGKFMPELRPPDGCQRQHLQDAREVTNHVNGNDVSAVFPDEAWPRVEDAQTVNNRSLEIPEVRDNPVVSDVTAVFEEVEVRIEGRVDAFPEHSYQWRSEDGILLQAEQILQTIPVASDILPLSG</sequence>
<dbReference type="SMART" id="SM00408">
    <property type="entry name" value="IGc2"/>
    <property type="match status" value="1"/>
</dbReference>
<protein>
    <recommendedName>
        <fullName evidence="3">Ig-like domain-containing protein</fullName>
    </recommendedName>
</protein>